<gene>
    <name evidence="1" type="ORF">JC965_08220</name>
</gene>
<dbReference type="PROSITE" id="PS51257">
    <property type="entry name" value="PROKAR_LIPOPROTEIN"/>
    <property type="match status" value="1"/>
</dbReference>
<organism evidence="1">
    <name type="scientific">Aeromonas caviae</name>
    <name type="common">Aeromonas punctata</name>
    <dbReference type="NCBI Taxonomy" id="648"/>
    <lineage>
        <taxon>Bacteria</taxon>
        <taxon>Pseudomonadati</taxon>
        <taxon>Pseudomonadota</taxon>
        <taxon>Gammaproteobacteria</taxon>
        <taxon>Aeromonadales</taxon>
        <taxon>Aeromonadaceae</taxon>
        <taxon>Aeromonas</taxon>
    </lineage>
</organism>
<dbReference type="RefSeq" id="WP_198497859.1">
    <property type="nucleotide sequence ID" value="NZ_JAXOHQ010000031.1"/>
</dbReference>
<dbReference type="AlphaFoldDB" id="A0A7T3X5G0"/>
<evidence type="ECO:0000313" key="1">
    <source>
        <dbReference type="EMBL" id="QQA62441.1"/>
    </source>
</evidence>
<evidence type="ECO:0008006" key="2">
    <source>
        <dbReference type="Google" id="ProtNLM"/>
    </source>
</evidence>
<name>A0A7T3X5G0_AERCA</name>
<proteinExistence type="predicted"/>
<reference evidence="1" key="1">
    <citation type="submission" date="2020-12" db="EMBL/GenBank/DDBJ databases">
        <title>GES Beta-lactamases isolated from hospital effluents in Brazil.</title>
        <authorList>
            <person name="Conte D."/>
            <person name="Mesa D."/>
            <person name="Palmeiro J.K."/>
            <person name="Dalla-Costa L.M."/>
        </authorList>
    </citation>
    <scope>NUCLEOTIDE SEQUENCE [LARGE SCALE GENOMIC DNA]</scope>
    <source>
        <strain evidence="1">Aero21</strain>
    </source>
</reference>
<accession>A0A7T3X5G0</accession>
<protein>
    <recommendedName>
        <fullName evidence="2">Lipoprotein</fullName>
    </recommendedName>
</protein>
<dbReference type="EMBL" id="CP065937">
    <property type="protein sequence ID" value="QQA62441.1"/>
    <property type="molecule type" value="Genomic_DNA"/>
</dbReference>
<sequence>MNSKAVLALALSAVLFGCGPMDPKTTVLPSDISTWKADTKLEGAVKKLGEEDKRLLVAYSMRAGLGQAFGGEGIPQGTTIGSAIETQKAWEEAQRQAKAQQDALAAEVKKKQLESLKEMNTALTTSLMELKFVPSNFQAHRIEDLFEIQIAFKNNTSEKMIGVRGTVVFKDVFGEIIKQINLSNDADIPAGQTVIYNGSFDYNQFMNEDTKLRNTDRSKLTFEWMPDTYLFEGGKKLTMPRVNG</sequence>